<dbReference type="EMBL" id="JADWYK010000001">
    <property type="protein sequence ID" value="MBG8551971.1"/>
    <property type="molecule type" value="Genomic_DNA"/>
</dbReference>
<organism evidence="2 3">
    <name type="scientific">Hymenobacter guriensis</name>
    <dbReference type="NCBI Taxonomy" id="2793065"/>
    <lineage>
        <taxon>Bacteria</taxon>
        <taxon>Pseudomonadati</taxon>
        <taxon>Bacteroidota</taxon>
        <taxon>Cytophagia</taxon>
        <taxon>Cytophagales</taxon>
        <taxon>Hymenobacteraceae</taxon>
        <taxon>Hymenobacter</taxon>
    </lineage>
</organism>
<dbReference type="RefSeq" id="WP_196953031.1">
    <property type="nucleotide sequence ID" value="NZ_JADWYK010000001.1"/>
</dbReference>
<dbReference type="InterPro" id="IPR003587">
    <property type="entry name" value="Hint_dom_N"/>
</dbReference>
<evidence type="ECO:0000313" key="3">
    <source>
        <dbReference type="Proteomes" id="UP000601099"/>
    </source>
</evidence>
<protein>
    <recommendedName>
        <fullName evidence="1">Hint domain-containing protein</fullName>
    </recommendedName>
</protein>
<evidence type="ECO:0000313" key="2">
    <source>
        <dbReference type="EMBL" id="MBG8551971.1"/>
    </source>
</evidence>
<reference evidence="2 3" key="1">
    <citation type="submission" date="2020-11" db="EMBL/GenBank/DDBJ databases">
        <title>Hymenobacter sp.</title>
        <authorList>
            <person name="Kim M.K."/>
        </authorList>
    </citation>
    <scope>NUCLEOTIDE SEQUENCE [LARGE SCALE GENOMIC DNA]</scope>
    <source>
        <strain evidence="2 3">BT594</strain>
    </source>
</reference>
<dbReference type="Proteomes" id="UP000601099">
    <property type="component" value="Unassembled WGS sequence"/>
</dbReference>
<proteinExistence type="predicted"/>
<dbReference type="InterPro" id="IPR036844">
    <property type="entry name" value="Hint_dom_sf"/>
</dbReference>
<dbReference type="Gene3D" id="2.170.16.10">
    <property type="entry name" value="Hedgehog/Intein (Hint) domain"/>
    <property type="match status" value="1"/>
</dbReference>
<name>A0ABS0KVU5_9BACT</name>
<dbReference type="SMART" id="SM00306">
    <property type="entry name" value="HintN"/>
    <property type="match status" value="1"/>
</dbReference>
<evidence type="ECO:0000259" key="1">
    <source>
        <dbReference type="SMART" id="SM00306"/>
    </source>
</evidence>
<accession>A0ABS0KVU5</accession>
<keyword evidence="3" id="KW-1185">Reference proteome</keyword>
<gene>
    <name evidence="2" type="ORF">I5L79_00340</name>
</gene>
<sequence>MHSAHRAVSFLMFLVLLSAFLLIAGVALAQKPIKTDVTLLFDKVPAPPAAFGCALQRPAELAALEKQIGQHMVAITTARTPEQSRAAETMQAFGAQASADGIEHMTDQQKMAYLQQGTGMPGSNAQTMQLAQQMQDPAFQAKLAKMSDAEKAQFLQQQMAAPGSAQQRLTANPAYQAAQADFMQQMRDPAFQKAWAKKSEAEQDAYTEQLMRKHGLNEASVKSVAGKTPAAPLGPLVTKAALEAYSTMSTALASSSQQPSALQRLTTALHTDMMALEQSQQAQRLPEAKDGDCAGQQRVYEQNRQFFKRRQELMRQYLPRLTAAWTAHKAQLKARVAPFQKELAAIHYTDDIKREDEKANIAPLAGGQQQMLLEVQSLVDFTSAVYDLNQQYCSLQQAYDQPFSCHLATCFPATAMVALPGGRQLPIEQVRAGDVVLGYDAAAGAVVPTRVLRLDEHTEAAYPLVQLTIGASAVYASVEPTLASGLPATELLLTPNHPLVLGNQQTRRADTLQTTDDLLQLQAATVAPTHLTDRQDAGTTPAVYNLRTESGNYFVSGILVGSK</sequence>
<dbReference type="SUPFAM" id="SSF51294">
    <property type="entry name" value="Hedgehog/intein (Hint) domain"/>
    <property type="match status" value="1"/>
</dbReference>
<dbReference type="CDD" id="cd00081">
    <property type="entry name" value="Hint"/>
    <property type="match status" value="1"/>
</dbReference>
<feature type="domain" description="Hint" evidence="1">
    <location>
        <begin position="408"/>
        <end position="522"/>
    </location>
</feature>
<comment type="caution">
    <text evidence="2">The sequence shown here is derived from an EMBL/GenBank/DDBJ whole genome shotgun (WGS) entry which is preliminary data.</text>
</comment>